<dbReference type="Pfam" id="PF07714">
    <property type="entry name" value="PK_Tyr_Ser-Thr"/>
    <property type="match status" value="1"/>
</dbReference>
<reference evidence="3 4" key="1">
    <citation type="submission" date="2024-01" db="EMBL/GenBank/DDBJ databases">
        <authorList>
            <person name="Waweru B."/>
        </authorList>
    </citation>
    <scope>NUCLEOTIDE SEQUENCE [LARGE SCALE GENOMIC DNA]</scope>
</reference>
<evidence type="ECO:0000259" key="2">
    <source>
        <dbReference type="PROSITE" id="PS50011"/>
    </source>
</evidence>
<evidence type="ECO:0000313" key="4">
    <source>
        <dbReference type="Proteomes" id="UP001314170"/>
    </source>
</evidence>
<comment type="subcellular location">
    <subcellularLocation>
        <location evidence="1">Membrane</location>
        <topology evidence="1">Single-pass type I membrane protein</topology>
    </subcellularLocation>
</comment>
<proteinExistence type="predicted"/>
<evidence type="ECO:0000256" key="1">
    <source>
        <dbReference type="ARBA" id="ARBA00004479"/>
    </source>
</evidence>
<dbReference type="PANTHER" id="PTHR48006">
    <property type="entry name" value="LEUCINE-RICH REPEAT-CONTAINING PROTEIN DDB_G0281931-RELATED"/>
    <property type="match status" value="1"/>
</dbReference>
<dbReference type="AlphaFoldDB" id="A0AAV1RSF0"/>
<comment type="caution">
    <text evidence="3">The sequence shown here is derived from an EMBL/GenBank/DDBJ whole genome shotgun (WGS) entry which is preliminary data.</text>
</comment>
<dbReference type="Gene3D" id="1.10.510.10">
    <property type="entry name" value="Transferase(Phosphotransferase) domain 1"/>
    <property type="match status" value="2"/>
</dbReference>
<evidence type="ECO:0000313" key="3">
    <source>
        <dbReference type="EMBL" id="CAK7338214.1"/>
    </source>
</evidence>
<sequence length="434" mass="48239">MAIRANKSRSIFLELTEAQDCTNTFQNLHNKTNLSICKLEDFISSSKTPNLCSKDVDSVIDLLGAERFNALQSNCKNLSASNYNDDACYSCVLSYRESLQALKQSGDIPNGEKCGEALLVSLSSTDADSANWIPGIFSCLWNEIESPLAKLTTKRALKKTLEEEESASYLNCCDLYVFSQDEVAKATNSFSRSNFIGEGILGKTYIGMMPSGMRVAIKRFNEGIKVSHFLDEICRKAKIRHPNLVSTVGYCDKGDQSLVYEYCPNGDLATWLLGGDRMTPILTWQQRMNISIDVARGLWYLHSNPLMKTCHGDIKLTKILLNEKLEAKISDFNLSIYKSKEKIEREKIANDVFNFGIVLLQIITGRKSTSIVEARDGILRKGSLSGMADPGLKGAYDSSAFQSALSIAVQCTNPNESLRPNTEEVLQKLLIHKI</sequence>
<dbReference type="Gene3D" id="3.30.200.20">
    <property type="entry name" value="Phosphorylase Kinase, domain 1"/>
    <property type="match status" value="1"/>
</dbReference>
<dbReference type="InterPro" id="IPR001245">
    <property type="entry name" value="Ser-Thr/Tyr_kinase_cat_dom"/>
</dbReference>
<name>A0AAV1RSF0_9ROSI</name>
<accession>A0AAV1RSF0</accession>
<gene>
    <name evidence="3" type="ORF">DCAF_LOCUS13257</name>
</gene>
<dbReference type="EMBL" id="CAWUPB010001111">
    <property type="protein sequence ID" value="CAK7338214.1"/>
    <property type="molecule type" value="Genomic_DNA"/>
</dbReference>
<dbReference type="Proteomes" id="UP001314170">
    <property type="component" value="Unassembled WGS sequence"/>
</dbReference>
<dbReference type="InterPro" id="IPR000719">
    <property type="entry name" value="Prot_kinase_dom"/>
</dbReference>
<dbReference type="InterPro" id="IPR011009">
    <property type="entry name" value="Kinase-like_dom_sf"/>
</dbReference>
<dbReference type="SUPFAM" id="SSF56112">
    <property type="entry name" value="Protein kinase-like (PK-like)"/>
    <property type="match status" value="1"/>
</dbReference>
<dbReference type="GO" id="GO:0004672">
    <property type="term" value="F:protein kinase activity"/>
    <property type="evidence" value="ECO:0007669"/>
    <property type="project" value="InterPro"/>
</dbReference>
<dbReference type="InterPro" id="IPR051824">
    <property type="entry name" value="LRR_Rcpt-Like_S/T_Kinase"/>
</dbReference>
<organism evidence="3 4">
    <name type="scientific">Dovyalis caffra</name>
    <dbReference type="NCBI Taxonomy" id="77055"/>
    <lineage>
        <taxon>Eukaryota</taxon>
        <taxon>Viridiplantae</taxon>
        <taxon>Streptophyta</taxon>
        <taxon>Embryophyta</taxon>
        <taxon>Tracheophyta</taxon>
        <taxon>Spermatophyta</taxon>
        <taxon>Magnoliopsida</taxon>
        <taxon>eudicotyledons</taxon>
        <taxon>Gunneridae</taxon>
        <taxon>Pentapetalae</taxon>
        <taxon>rosids</taxon>
        <taxon>fabids</taxon>
        <taxon>Malpighiales</taxon>
        <taxon>Salicaceae</taxon>
        <taxon>Flacourtieae</taxon>
        <taxon>Dovyalis</taxon>
    </lineage>
</organism>
<keyword evidence="4" id="KW-1185">Reference proteome</keyword>
<feature type="domain" description="Protein kinase" evidence="2">
    <location>
        <begin position="190"/>
        <end position="434"/>
    </location>
</feature>
<dbReference type="PANTHER" id="PTHR48006:SF88">
    <property type="entry name" value="LRR RECEPTOR-LIKE KINASE FAMILY PROTEIN"/>
    <property type="match status" value="1"/>
</dbReference>
<dbReference type="GO" id="GO:0016020">
    <property type="term" value="C:membrane"/>
    <property type="evidence" value="ECO:0007669"/>
    <property type="project" value="UniProtKB-SubCell"/>
</dbReference>
<protein>
    <recommendedName>
        <fullName evidence="2">Protein kinase domain-containing protein</fullName>
    </recommendedName>
</protein>
<dbReference type="PROSITE" id="PS50011">
    <property type="entry name" value="PROTEIN_KINASE_DOM"/>
    <property type="match status" value="1"/>
</dbReference>
<dbReference type="GO" id="GO:0005524">
    <property type="term" value="F:ATP binding"/>
    <property type="evidence" value="ECO:0007669"/>
    <property type="project" value="InterPro"/>
</dbReference>